<reference evidence="3 4" key="1">
    <citation type="submission" date="2019-04" db="EMBL/GenBank/DDBJ databases">
        <title>Annotation for the trematode Fasciola gigantica.</title>
        <authorList>
            <person name="Choi Y.-J."/>
        </authorList>
    </citation>
    <scope>NUCLEOTIDE SEQUENCE [LARGE SCALE GENOMIC DNA]</scope>
    <source>
        <strain evidence="3">Uganda_cow_1</strain>
    </source>
</reference>
<feature type="transmembrane region" description="Helical" evidence="1">
    <location>
        <begin position="57"/>
        <end position="80"/>
    </location>
</feature>
<comment type="caution">
    <text evidence="3">The sequence shown here is derived from an EMBL/GenBank/DDBJ whole genome shotgun (WGS) entry which is preliminary data.</text>
</comment>
<dbReference type="PANTHER" id="PTHR46673">
    <property type="entry name" value="4F2 CELL-SURFACE ANTIGEN HEAVY CHAIN"/>
    <property type="match status" value="1"/>
</dbReference>
<keyword evidence="4" id="KW-1185">Reference proteome</keyword>
<dbReference type="Pfam" id="PF00128">
    <property type="entry name" value="Alpha-amylase"/>
    <property type="match status" value="1"/>
</dbReference>
<dbReference type="GO" id="GO:1903801">
    <property type="term" value="P:L-leucine import across plasma membrane"/>
    <property type="evidence" value="ECO:0007669"/>
    <property type="project" value="TreeGrafter"/>
</dbReference>
<dbReference type="GO" id="GO:0015190">
    <property type="term" value="F:L-leucine transmembrane transporter activity"/>
    <property type="evidence" value="ECO:0007669"/>
    <property type="project" value="TreeGrafter"/>
</dbReference>
<dbReference type="Pfam" id="PF16028">
    <property type="entry name" value="SLC3A2_N"/>
    <property type="match status" value="1"/>
</dbReference>
<dbReference type="PANTHER" id="PTHR46673:SF1">
    <property type="entry name" value="4F2 CELL-SURFACE ANTIGEN HEAVY CHAIN"/>
    <property type="match status" value="1"/>
</dbReference>
<dbReference type="GO" id="GO:0016323">
    <property type="term" value="C:basolateral plasma membrane"/>
    <property type="evidence" value="ECO:0007669"/>
    <property type="project" value="TreeGrafter"/>
</dbReference>
<dbReference type="STRING" id="46835.A0A504YTP7"/>
<evidence type="ECO:0000259" key="2">
    <source>
        <dbReference type="SMART" id="SM00642"/>
    </source>
</evidence>
<dbReference type="InterPro" id="IPR031984">
    <property type="entry name" value="SLC3A2_N"/>
</dbReference>
<dbReference type="Gene3D" id="3.20.20.80">
    <property type="entry name" value="Glycosidases"/>
    <property type="match status" value="2"/>
</dbReference>
<evidence type="ECO:0000256" key="1">
    <source>
        <dbReference type="SAM" id="Phobius"/>
    </source>
</evidence>
<evidence type="ECO:0000313" key="3">
    <source>
        <dbReference type="EMBL" id="TPP63561.1"/>
    </source>
</evidence>
<dbReference type="GO" id="GO:0005975">
    <property type="term" value="P:carbohydrate metabolic process"/>
    <property type="evidence" value="ECO:0007669"/>
    <property type="project" value="InterPro"/>
</dbReference>
<dbReference type="InterPro" id="IPR006047">
    <property type="entry name" value="GH13_cat_dom"/>
</dbReference>
<dbReference type="GO" id="GO:0015173">
    <property type="term" value="F:aromatic amino acid transmembrane transporter activity"/>
    <property type="evidence" value="ECO:0007669"/>
    <property type="project" value="TreeGrafter"/>
</dbReference>
<feature type="domain" description="Glycosyl hydrolase family 13 catalytic" evidence="2">
    <location>
        <begin position="103"/>
        <end position="487"/>
    </location>
</feature>
<keyword evidence="1" id="KW-0812">Transmembrane</keyword>
<organism evidence="3 4">
    <name type="scientific">Fasciola gigantica</name>
    <name type="common">Giant liver fluke</name>
    <dbReference type="NCBI Taxonomy" id="46835"/>
    <lineage>
        <taxon>Eukaryota</taxon>
        <taxon>Metazoa</taxon>
        <taxon>Spiralia</taxon>
        <taxon>Lophotrochozoa</taxon>
        <taxon>Platyhelminthes</taxon>
        <taxon>Trematoda</taxon>
        <taxon>Digenea</taxon>
        <taxon>Plagiorchiida</taxon>
        <taxon>Echinostomata</taxon>
        <taxon>Echinostomatoidea</taxon>
        <taxon>Fasciolidae</taxon>
        <taxon>Fasciola</taxon>
    </lineage>
</organism>
<dbReference type="InterPro" id="IPR017853">
    <property type="entry name" value="GH"/>
</dbReference>
<dbReference type="GO" id="GO:0015823">
    <property type="term" value="P:phenylalanine transport"/>
    <property type="evidence" value="ECO:0007669"/>
    <property type="project" value="TreeGrafter"/>
</dbReference>
<dbReference type="SUPFAM" id="SSF51445">
    <property type="entry name" value="(Trans)glycosidases"/>
    <property type="match status" value="1"/>
</dbReference>
<name>A0A504YTP7_FASGI</name>
<gene>
    <name evidence="3" type="ORF">FGIG_01034</name>
</gene>
<dbReference type="GO" id="GO:0016324">
    <property type="term" value="C:apical plasma membrane"/>
    <property type="evidence" value="ECO:0007669"/>
    <property type="project" value="TreeGrafter"/>
</dbReference>
<dbReference type="OrthoDB" id="1740265at2759"/>
<dbReference type="SMART" id="SM00642">
    <property type="entry name" value="Aamy"/>
    <property type="match status" value="1"/>
</dbReference>
<keyword evidence="1" id="KW-0472">Membrane</keyword>
<accession>A0A504YTP7</accession>
<evidence type="ECO:0000313" key="4">
    <source>
        <dbReference type="Proteomes" id="UP000316759"/>
    </source>
</evidence>
<dbReference type="GO" id="GO:0015180">
    <property type="term" value="F:L-alanine transmembrane transporter activity"/>
    <property type="evidence" value="ECO:0007669"/>
    <property type="project" value="TreeGrafter"/>
</dbReference>
<dbReference type="Proteomes" id="UP000316759">
    <property type="component" value="Unassembled WGS sequence"/>
</dbReference>
<keyword evidence="1" id="KW-1133">Transmembrane helix</keyword>
<dbReference type="EMBL" id="SUNJ01005530">
    <property type="protein sequence ID" value="TPP63561.1"/>
    <property type="molecule type" value="Genomic_DNA"/>
</dbReference>
<dbReference type="InterPro" id="IPR042280">
    <property type="entry name" value="SLC3A2"/>
</dbReference>
<dbReference type="AlphaFoldDB" id="A0A504YTP7"/>
<proteinExistence type="predicted"/>
<sequence length="647" mass="72511">MIGDANCVTDETVGFLPERKHVAEGNKSNTVEIGVLLTREDLMKVESEEPCWRRARYALFIIFWIVWLALLATAIVVIVFTPKCPPRPKLEFWQSKTAYWVDPFAFKDSDSDMIGDLRGLIDSMSYIKDTVGAGYVILGSFLSGYFTNSKSELGLIDNLNEIDRALGTMDDFRSLIKSFHRGGLEIVITLDFNSVSLSHPWAVESSLLKRAIGDGMFSRDGRNPFVEIGGETFYSVSSANRVDLNLQSEEVIRRLLDVVKFWIAEGIDGILLSDVAFYVEEENLKSNSVPVNPEVNKTVGLLLLKTNKWFSKYPSNQIFTNGSVEFVKLVRKTIEEASKRTAKKYLLAVDPGDIGYGLRDGADKALMFLGTDEHPVADLIISRQFVSDRGWKATPTDEKLMQKNIESYDLAYPKLKSKLGLVVSTPSDQRHSDVLSLASIFLLPGSPIVYYGSELATSFTPKTEALRELFPLGKVPFPHLSNRDSVLTCHLPMPWGRSGQEFSAGIRNKSFERYLQFYGVTETVESSLSVGRISTPLRLVQKLMDLRKVPSILWGRFEILKLEFGTNDTNVELFLRKAEQFPSVIVALISPTSEGGFVYDFSSVCEYITPRVVHPPKEGIFEGVKVKSKAVYLDSAKKQSVYVFECS</sequence>
<dbReference type="GO" id="GO:1904273">
    <property type="term" value="P:L-alanine import across plasma membrane"/>
    <property type="evidence" value="ECO:0007669"/>
    <property type="project" value="TreeGrafter"/>
</dbReference>
<protein>
    <submittedName>
        <fullName evidence="3">Neutral and basic amino acid transport protein rBAT</fullName>
    </submittedName>
</protein>